<feature type="compositionally biased region" description="Low complexity" evidence="1">
    <location>
        <begin position="272"/>
        <end position="289"/>
    </location>
</feature>
<feature type="compositionally biased region" description="Low complexity" evidence="1">
    <location>
        <begin position="17"/>
        <end position="52"/>
    </location>
</feature>
<feature type="region of interest" description="Disordered" evidence="1">
    <location>
        <begin position="1"/>
        <end position="179"/>
    </location>
</feature>
<feature type="region of interest" description="Disordered" evidence="1">
    <location>
        <begin position="405"/>
        <end position="424"/>
    </location>
</feature>
<gene>
    <name evidence="3" type="ORF">SCODWIG_03433</name>
</gene>
<dbReference type="VEuPathDB" id="FungiDB:SCODWIG_03433"/>
<feature type="domain" description="Arrestin C-terminal-like" evidence="2">
    <location>
        <begin position="928"/>
        <end position="1328"/>
    </location>
</feature>
<evidence type="ECO:0000313" key="3">
    <source>
        <dbReference type="EMBL" id="SSD61672.1"/>
    </source>
</evidence>
<feature type="region of interest" description="Disordered" evidence="1">
    <location>
        <begin position="361"/>
        <end position="391"/>
    </location>
</feature>
<feature type="region of interest" description="Disordered" evidence="1">
    <location>
        <begin position="1409"/>
        <end position="1452"/>
    </location>
</feature>
<evidence type="ECO:0000256" key="1">
    <source>
        <dbReference type="SAM" id="MobiDB-lite"/>
    </source>
</evidence>
<feature type="region of interest" description="Disordered" evidence="1">
    <location>
        <begin position="811"/>
        <end position="837"/>
    </location>
</feature>
<dbReference type="InterPro" id="IPR011022">
    <property type="entry name" value="Arrestin_C-like"/>
</dbReference>
<protein>
    <recommendedName>
        <fullName evidence="2">Arrestin C-terminal-like domain-containing protein</fullName>
    </recommendedName>
</protein>
<feature type="compositionally biased region" description="Low complexity" evidence="1">
    <location>
        <begin position="1415"/>
        <end position="1434"/>
    </location>
</feature>
<evidence type="ECO:0000259" key="2">
    <source>
        <dbReference type="SMART" id="SM01017"/>
    </source>
</evidence>
<dbReference type="SMART" id="SM01017">
    <property type="entry name" value="Arrestin_C"/>
    <property type="match status" value="1"/>
</dbReference>
<reference evidence="4" key="1">
    <citation type="submission" date="2018-06" db="EMBL/GenBank/DDBJ databases">
        <authorList>
            <person name="Guldener U."/>
        </authorList>
    </citation>
    <scope>NUCLEOTIDE SEQUENCE [LARGE SCALE GENOMIC DNA]</scope>
    <source>
        <strain evidence="4">UTAD17</strain>
    </source>
</reference>
<feature type="compositionally biased region" description="Polar residues" evidence="1">
    <location>
        <begin position="208"/>
        <end position="237"/>
    </location>
</feature>
<dbReference type="Proteomes" id="UP000262825">
    <property type="component" value="Unassembled WGS sequence"/>
</dbReference>
<feature type="compositionally biased region" description="Polar residues" evidence="1">
    <location>
        <begin position="413"/>
        <end position="422"/>
    </location>
</feature>
<proteinExistence type="predicted"/>
<feature type="region of interest" description="Disordered" evidence="1">
    <location>
        <begin position="1118"/>
        <end position="1226"/>
    </location>
</feature>
<sequence>MRRLFSHFHSDNKNNKTKSANNSAGNSNNSTRSSSRKSSTVNNVSTVNNTGSAITPASNNDKKGPQNLKGKELNQNGVVNTNNGSAHAKTNGNISNTNKSESKIKRNKTTSVKSATPRDMDHTNKKSKSKSNQEVDTNFFTPKLRNPSTVNNGLSEKNLKKRQSLPLFMNDSEKANPVQLRRKKSFRDNIHSIWGTPQLQEADKEQRNMLSQPPNTHDSTKLARSQHSSNAGIKRSSTVLVANRNVASYSSDKTTANNNMHFKSPNFKPESYESNNLSSSPSPIKSNISRGKGSIRRSNSTLNLNNNLSSNSRRNSSSLNNLHAFLNENGNSDHSSRNNLNELSELPMDLRTPPISINGGRGHTLNFSSQTSFTSASSSPQNYYENENDISNSSPDYVVAADNLYHSPDNNHRPNYSTALKRTNSRKKSFDSLCNYLNDRGLLKPRLISHTVFHGNDRNESDIFLSGGDGNSNSNNNNNNNNNDISNNNSNRNTDNDGNNSNTNTNSNDKSNCAENEKYPIDIFLATSGENIFLPTLSSQDDEYIQQLNGLDNSNSNYNLDTSITNRVNSFDGPRPSQSSIMNNSAGMSSSPLSTLTNALNGDHSTLNSTENNPNISNASPYGNTSLDDIEDSAVSYKVAIVVSLKKRTPVESVIIRLVSDTLVYWYNGVPPERKNTKEFYKIGELQWNLKLSEACTFIQFDSVQENETSLPVSLFKSKPLEEIITEPYLPLGTKRKNIFVDSLKPMIDKLGCSPDTNTINTSTKFYAPGEYVFFIPIYFANNIPETIYVPSARVRHTLHCGVLVNKPLLENDGKHRHNNGNDLTSSKSGGSSHHGIHIHHHRQAYTHNTNVKNGGVNSAGSLSSSPPIGGKFFKKFLTHINENTNNEEDVYDKFGVIYGDKSLNIVRTPPLRSISTADKPIYINRVWNDALSYEISLPQKYVTLNSELPIKIKLVPTDKSLNLKRLRVGVVEKITLVSKGLEYEFDQVDPLLHDPCNPYHQEFLNRRKKDRVLSLVEVKSKEKSGNESMQETVVTNCKNENIFSYSNDIIDSVTLRFNLKFPKFENIRSPSGHGSSSYRIPPPYGIDEFNKVLSANHNSSRRNNVINGLFGRKNKASSMASNEDMNGSTSTLLNTIGSNHTHSASPNNSATDSTDVTKRHSSDLNKNNYKNSNKSNSTIKSHQSLSSRRNSTSVAATSSNRMNSISAGTTTNSRRNSTSATGTSSGIAINAMKQRHSNEYNANNNSTAPTISEPVIVSGSGIKVQHEIKHKIPKRGLYTDSVNFSNIHVKHKLEVLLRISKYDKQAQKTRHYEVLIDTPICMMSDLCSSGNMDLPTYDMAVMDSVISAHELDELAPPPSFEEAISVPASPLAVPIKSANVNLNKGHSNTGTANNNSMEDIQFLSLSSADPRKINNGGTSSTNNSASVTPASSNLTPEIGRASCRERVSSPV</sequence>
<feature type="compositionally biased region" description="Low complexity" evidence="1">
    <location>
        <begin position="1165"/>
        <end position="1182"/>
    </location>
</feature>
<feature type="compositionally biased region" description="Low complexity" evidence="1">
    <location>
        <begin position="296"/>
        <end position="316"/>
    </location>
</feature>
<name>A0A376BAI7_9ASCO</name>
<feature type="compositionally biased region" description="Low complexity" evidence="1">
    <location>
        <begin position="1207"/>
        <end position="1226"/>
    </location>
</feature>
<feature type="compositionally biased region" description="Polar residues" evidence="1">
    <location>
        <begin position="380"/>
        <end position="391"/>
    </location>
</feature>
<dbReference type="EMBL" id="UFAJ01000825">
    <property type="protein sequence ID" value="SSD61672.1"/>
    <property type="molecule type" value="Genomic_DNA"/>
</dbReference>
<feature type="compositionally biased region" description="Low complexity" evidence="1">
    <location>
        <begin position="471"/>
        <end position="511"/>
    </location>
</feature>
<feature type="compositionally biased region" description="Basic and acidic residues" evidence="1">
    <location>
        <begin position="60"/>
        <end position="72"/>
    </location>
</feature>
<feature type="region of interest" description="Disordered" evidence="1">
    <location>
        <begin position="599"/>
        <end position="624"/>
    </location>
</feature>
<organism evidence="3 4">
    <name type="scientific">Saccharomycodes ludwigii</name>
    <dbReference type="NCBI Taxonomy" id="36035"/>
    <lineage>
        <taxon>Eukaryota</taxon>
        <taxon>Fungi</taxon>
        <taxon>Dikarya</taxon>
        <taxon>Ascomycota</taxon>
        <taxon>Saccharomycotina</taxon>
        <taxon>Saccharomycetes</taxon>
        <taxon>Saccharomycodales</taxon>
        <taxon>Saccharomycodaceae</taxon>
        <taxon>Saccharomycodes</taxon>
    </lineage>
</organism>
<evidence type="ECO:0000313" key="4">
    <source>
        <dbReference type="Proteomes" id="UP000262825"/>
    </source>
</evidence>
<feature type="compositionally biased region" description="Polar residues" evidence="1">
    <location>
        <begin position="1183"/>
        <end position="1206"/>
    </location>
</feature>
<feature type="region of interest" description="Disordered" evidence="1">
    <location>
        <begin position="464"/>
        <end position="514"/>
    </location>
</feature>
<feature type="region of interest" description="Disordered" evidence="1">
    <location>
        <begin position="191"/>
        <end position="237"/>
    </location>
</feature>
<accession>A0A376BAI7</accession>
<feature type="compositionally biased region" description="Polar residues" evidence="1">
    <location>
        <begin position="73"/>
        <end position="99"/>
    </location>
</feature>
<keyword evidence="4" id="KW-1185">Reference proteome</keyword>
<feature type="compositionally biased region" description="Low complexity" evidence="1">
    <location>
        <begin position="367"/>
        <end position="379"/>
    </location>
</feature>
<feature type="compositionally biased region" description="Polar residues" evidence="1">
    <location>
        <begin position="1118"/>
        <end position="1155"/>
    </location>
</feature>
<feature type="region of interest" description="Disordered" evidence="1">
    <location>
        <begin position="250"/>
        <end position="316"/>
    </location>
</feature>
<feature type="compositionally biased region" description="Polar residues" evidence="1">
    <location>
        <begin position="250"/>
        <end position="261"/>
    </location>
</feature>
<feature type="compositionally biased region" description="Basic and acidic residues" evidence="1">
    <location>
        <begin position="1443"/>
        <end position="1452"/>
    </location>
</feature>
<feature type="compositionally biased region" description="Polar residues" evidence="1">
    <location>
        <begin position="130"/>
        <end position="155"/>
    </location>
</feature>